<keyword evidence="3 5" id="KW-0067">ATP-binding</keyword>
<dbReference type="RefSeq" id="WP_420904157.1">
    <property type="nucleotide sequence ID" value="NZ_BAAFGK010000002.1"/>
</dbReference>
<dbReference type="PANTHER" id="PTHR24220:SF659">
    <property type="entry name" value="TRANSPORTER, PUTATIVE-RELATED"/>
    <property type="match status" value="1"/>
</dbReference>
<evidence type="ECO:0000313" key="6">
    <source>
        <dbReference type="Proteomes" id="UP001628193"/>
    </source>
</evidence>
<evidence type="ECO:0000256" key="1">
    <source>
        <dbReference type="ARBA" id="ARBA00022448"/>
    </source>
</evidence>
<name>A0ABQ0C6V0_9PROT</name>
<dbReference type="Pfam" id="PF00005">
    <property type="entry name" value="ABC_tran"/>
    <property type="match status" value="1"/>
</dbReference>
<accession>A0ABQ0C6V0</accession>
<dbReference type="PROSITE" id="PS50893">
    <property type="entry name" value="ABC_TRANSPORTER_2"/>
    <property type="match status" value="1"/>
</dbReference>
<dbReference type="SMART" id="SM00382">
    <property type="entry name" value="AAA"/>
    <property type="match status" value="1"/>
</dbReference>
<sequence length="226" mass="24593">MIRLESVAYAVEHAGRYLEILSGVDLEVAPGEIVALTGPSGSGKSTLLALVAGLERPTAGRIRVDGVALAGLSDEELARLRRERMGIVFQDFHLITTLTALENVALPLELARTANARERARRLLEQVGLGERLHHRPLEMSGGEQQRVAIARAFVAHPALILADEPTGNLDLETGSRVMELLFQLTRSWHAAMLLVTHNPELAARAHRHYRLHGGAPQELPMSAPA</sequence>
<dbReference type="GO" id="GO:0005524">
    <property type="term" value="F:ATP binding"/>
    <property type="evidence" value="ECO:0007669"/>
    <property type="project" value="UniProtKB-KW"/>
</dbReference>
<comment type="caution">
    <text evidence="5">The sequence shown here is derived from an EMBL/GenBank/DDBJ whole genome shotgun (WGS) entry which is preliminary data.</text>
</comment>
<dbReference type="PANTHER" id="PTHR24220">
    <property type="entry name" value="IMPORT ATP-BINDING PROTEIN"/>
    <property type="match status" value="1"/>
</dbReference>
<dbReference type="InterPro" id="IPR015854">
    <property type="entry name" value="ABC_transpr_LolD-like"/>
</dbReference>
<evidence type="ECO:0000313" key="5">
    <source>
        <dbReference type="EMBL" id="GAB0056450.1"/>
    </source>
</evidence>
<proteinExistence type="predicted"/>
<reference evidence="5 6" key="1">
    <citation type="submission" date="2024-05" db="EMBL/GenBank/DDBJ databases">
        <authorList>
            <consortium name="Candidatus Magnetaquicoccaceae bacterium FCR-1 genome sequencing consortium"/>
            <person name="Shimoshige H."/>
            <person name="Shimamura S."/>
            <person name="Taoka A."/>
            <person name="Kobayashi H."/>
            <person name="Maekawa T."/>
        </authorList>
    </citation>
    <scope>NUCLEOTIDE SEQUENCE [LARGE SCALE GENOMIC DNA]</scope>
    <source>
        <strain evidence="5 6">FCR-1</strain>
    </source>
</reference>
<feature type="domain" description="ABC transporter" evidence="4">
    <location>
        <begin position="2"/>
        <end position="226"/>
    </location>
</feature>
<evidence type="ECO:0000259" key="4">
    <source>
        <dbReference type="PROSITE" id="PS50893"/>
    </source>
</evidence>
<protein>
    <submittedName>
        <fullName evidence="5">ABC transporter ATP-binding protein</fullName>
    </submittedName>
</protein>
<reference evidence="5 6" key="2">
    <citation type="submission" date="2024-09" db="EMBL/GenBank/DDBJ databases">
        <title>Draft genome sequence of Candidatus Magnetaquicoccaceae bacterium FCR-1.</title>
        <authorList>
            <person name="Shimoshige H."/>
            <person name="Shimamura S."/>
            <person name="Taoka A."/>
            <person name="Kobayashi H."/>
            <person name="Maekawa T."/>
        </authorList>
    </citation>
    <scope>NUCLEOTIDE SEQUENCE [LARGE SCALE GENOMIC DNA]</scope>
    <source>
        <strain evidence="5 6">FCR-1</strain>
    </source>
</reference>
<dbReference type="InterPro" id="IPR017871">
    <property type="entry name" value="ABC_transporter-like_CS"/>
</dbReference>
<dbReference type="Gene3D" id="3.40.50.300">
    <property type="entry name" value="P-loop containing nucleotide triphosphate hydrolases"/>
    <property type="match status" value="1"/>
</dbReference>
<dbReference type="PROSITE" id="PS00211">
    <property type="entry name" value="ABC_TRANSPORTER_1"/>
    <property type="match status" value="1"/>
</dbReference>
<keyword evidence="1" id="KW-0813">Transport</keyword>
<dbReference type="InterPro" id="IPR003439">
    <property type="entry name" value="ABC_transporter-like_ATP-bd"/>
</dbReference>
<dbReference type="CDD" id="cd03255">
    <property type="entry name" value="ABC_MJ0796_LolCDE_FtsE"/>
    <property type="match status" value="1"/>
</dbReference>
<gene>
    <name evidence="5" type="ORF">SIID45300_00758</name>
</gene>
<organism evidence="5 6">
    <name type="scientific">Candidatus Magnetaquiglobus chichijimensis</name>
    <dbReference type="NCBI Taxonomy" id="3141448"/>
    <lineage>
        <taxon>Bacteria</taxon>
        <taxon>Pseudomonadati</taxon>
        <taxon>Pseudomonadota</taxon>
        <taxon>Magnetococcia</taxon>
        <taxon>Magnetococcales</taxon>
        <taxon>Candidatus Magnetaquicoccaceae</taxon>
        <taxon>Candidatus Magnetaquiglobus</taxon>
    </lineage>
</organism>
<dbReference type="InterPro" id="IPR017911">
    <property type="entry name" value="MacB-like_ATP-bd"/>
</dbReference>
<dbReference type="EMBL" id="BAAFGK010000002">
    <property type="protein sequence ID" value="GAB0056450.1"/>
    <property type="molecule type" value="Genomic_DNA"/>
</dbReference>
<dbReference type="Proteomes" id="UP001628193">
    <property type="component" value="Unassembled WGS sequence"/>
</dbReference>
<evidence type="ECO:0000256" key="3">
    <source>
        <dbReference type="ARBA" id="ARBA00022840"/>
    </source>
</evidence>
<dbReference type="InterPro" id="IPR003593">
    <property type="entry name" value="AAA+_ATPase"/>
</dbReference>
<dbReference type="InterPro" id="IPR027417">
    <property type="entry name" value="P-loop_NTPase"/>
</dbReference>
<keyword evidence="6" id="KW-1185">Reference proteome</keyword>
<evidence type="ECO:0000256" key="2">
    <source>
        <dbReference type="ARBA" id="ARBA00022741"/>
    </source>
</evidence>
<dbReference type="SUPFAM" id="SSF52540">
    <property type="entry name" value="P-loop containing nucleoside triphosphate hydrolases"/>
    <property type="match status" value="1"/>
</dbReference>
<keyword evidence="2" id="KW-0547">Nucleotide-binding</keyword>